<evidence type="ECO:0000313" key="2">
    <source>
        <dbReference type="EMBL" id="CAL5226155.1"/>
    </source>
</evidence>
<protein>
    <submittedName>
        <fullName evidence="2">G8978 protein</fullName>
    </submittedName>
</protein>
<proteinExistence type="predicted"/>
<gene>
    <name evidence="2" type="primary">g8978</name>
    <name evidence="2" type="ORF">VP750_LOCUS8061</name>
</gene>
<accession>A0ABP1G4A8</accession>
<name>A0ABP1G4A8_9CHLO</name>
<keyword evidence="3" id="KW-1185">Reference proteome</keyword>
<evidence type="ECO:0000313" key="3">
    <source>
        <dbReference type="Proteomes" id="UP001497392"/>
    </source>
</evidence>
<sequence>MDSPGSSARVIQETPNSHSDQSSVSYKDWKQASPQRAHSPLPRGAIDFSTPAQSLSAWPATGALLTPPMPLAECFDETPPQPDMPPNWQAAHAEIGSFAPLGMDEKAYIAGERAGLLRAFRETLPAQRTLGELASGLSRMQIQMDNDRLHARQATTTVAELSAKLQGVQDRFRTLETVRLPDMDNRIERASTALVSKEFHLTLQAMKDAVEGAANHPSIAYTAQPGVASALVSQLTWLLGTAAGFAQKTLSKADVAAVFLSRKILLDRVSLEGTSVPAGIAASESALLHSKLRSLVRPAMGSAAFLAAVECSWQLHEQWSPILPKPLRLITAPAAYGLQAVRTATWVAAILMTAVGMRAGCFSLVDASLLAAQRGHTHLEGMRGQLLERIKQRKLLGWRQQDVELQGITVEIPSKDTLEDQDTCIVADASCCIATADDKHEEADLGAPTFSEEL</sequence>
<organism evidence="2 3">
    <name type="scientific">Coccomyxa viridis</name>
    <dbReference type="NCBI Taxonomy" id="1274662"/>
    <lineage>
        <taxon>Eukaryota</taxon>
        <taxon>Viridiplantae</taxon>
        <taxon>Chlorophyta</taxon>
        <taxon>core chlorophytes</taxon>
        <taxon>Trebouxiophyceae</taxon>
        <taxon>Trebouxiophyceae incertae sedis</taxon>
        <taxon>Coccomyxaceae</taxon>
        <taxon>Coccomyxa</taxon>
    </lineage>
</organism>
<dbReference type="EMBL" id="CAXHTA020000016">
    <property type="protein sequence ID" value="CAL5226155.1"/>
    <property type="molecule type" value="Genomic_DNA"/>
</dbReference>
<reference evidence="2 3" key="1">
    <citation type="submission" date="2024-06" db="EMBL/GenBank/DDBJ databases">
        <authorList>
            <person name="Kraege A."/>
            <person name="Thomma B."/>
        </authorList>
    </citation>
    <scope>NUCLEOTIDE SEQUENCE [LARGE SCALE GENOMIC DNA]</scope>
</reference>
<evidence type="ECO:0000256" key="1">
    <source>
        <dbReference type="SAM" id="MobiDB-lite"/>
    </source>
</evidence>
<comment type="caution">
    <text evidence="2">The sequence shown here is derived from an EMBL/GenBank/DDBJ whole genome shotgun (WGS) entry which is preliminary data.</text>
</comment>
<feature type="compositionally biased region" description="Polar residues" evidence="1">
    <location>
        <begin position="13"/>
        <end position="25"/>
    </location>
</feature>
<feature type="region of interest" description="Disordered" evidence="1">
    <location>
        <begin position="1"/>
        <end position="46"/>
    </location>
</feature>
<dbReference type="Proteomes" id="UP001497392">
    <property type="component" value="Unassembled WGS sequence"/>
</dbReference>